<keyword evidence="2" id="KW-0342">GTP-binding</keyword>
<feature type="domain" description="GED" evidence="3">
    <location>
        <begin position="622"/>
        <end position="736"/>
    </location>
</feature>
<comment type="caution">
    <text evidence="4">The sequence shown here is derived from an EMBL/GenBank/DDBJ whole genome shotgun (WGS) entry which is preliminary data.</text>
</comment>
<evidence type="ECO:0000256" key="2">
    <source>
        <dbReference type="ARBA" id="ARBA00023134"/>
    </source>
</evidence>
<dbReference type="PROSITE" id="PS51388">
    <property type="entry name" value="GED"/>
    <property type="match status" value="1"/>
</dbReference>
<keyword evidence="1" id="KW-0547">Nucleotide-binding</keyword>
<dbReference type="GO" id="GO:0005874">
    <property type="term" value="C:microtubule"/>
    <property type="evidence" value="ECO:0007669"/>
    <property type="project" value="TreeGrafter"/>
</dbReference>
<dbReference type="InterPro" id="IPR020850">
    <property type="entry name" value="GED_dom"/>
</dbReference>
<name>A0A835SL79_CHLIN</name>
<protein>
    <recommendedName>
        <fullName evidence="3">GED domain-containing protein</fullName>
    </recommendedName>
</protein>
<dbReference type="InterPro" id="IPR022812">
    <property type="entry name" value="Dynamin"/>
</dbReference>
<dbReference type="GO" id="GO:0003924">
    <property type="term" value="F:GTPase activity"/>
    <property type="evidence" value="ECO:0007669"/>
    <property type="project" value="InterPro"/>
</dbReference>
<dbReference type="SMART" id="SM00053">
    <property type="entry name" value="DYNc"/>
    <property type="match status" value="1"/>
</dbReference>
<dbReference type="PANTHER" id="PTHR11566">
    <property type="entry name" value="DYNAMIN"/>
    <property type="match status" value="1"/>
</dbReference>
<dbReference type="Pfam" id="PF00350">
    <property type="entry name" value="Dynamin_N"/>
    <property type="match status" value="1"/>
</dbReference>
<dbReference type="GO" id="GO:0008017">
    <property type="term" value="F:microtubule binding"/>
    <property type="evidence" value="ECO:0007669"/>
    <property type="project" value="TreeGrafter"/>
</dbReference>
<dbReference type="Gene3D" id="3.40.50.300">
    <property type="entry name" value="P-loop containing nucleotide triphosphate hydrolases"/>
    <property type="match status" value="1"/>
</dbReference>
<dbReference type="GO" id="GO:0016020">
    <property type="term" value="C:membrane"/>
    <property type="evidence" value="ECO:0007669"/>
    <property type="project" value="TreeGrafter"/>
</dbReference>
<dbReference type="InterPro" id="IPR001401">
    <property type="entry name" value="Dynamin_GTPase"/>
</dbReference>
<dbReference type="PRINTS" id="PR00195">
    <property type="entry name" value="DYNAMIN"/>
</dbReference>
<dbReference type="EMBL" id="JAEHOC010000031">
    <property type="protein sequence ID" value="KAG2429232.1"/>
    <property type="molecule type" value="Genomic_DNA"/>
</dbReference>
<reference evidence="4" key="1">
    <citation type="journal article" date="2020" name="bioRxiv">
        <title>Comparative genomics of Chlamydomonas.</title>
        <authorList>
            <person name="Craig R.J."/>
            <person name="Hasan A.R."/>
            <person name="Ness R.W."/>
            <person name="Keightley P.D."/>
        </authorList>
    </citation>
    <scope>NUCLEOTIDE SEQUENCE</scope>
    <source>
        <strain evidence="4">SAG 7.73</strain>
    </source>
</reference>
<evidence type="ECO:0000256" key="1">
    <source>
        <dbReference type="ARBA" id="ARBA00022741"/>
    </source>
</evidence>
<dbReference type="PANTHER" id="PTHR11566:SF21">
    <property type="entry name" value="DYNAMIN RELATED PROTEIN 1, ISOFORM A"/>
    <property type="match status" value="1"/>
</dbReference>
<dbReference type="InterPro" id="IPR027417">
    <property type="entry name" value="P-loop_NTPase"/>
</dbReference>
<organism evidence="4 5">
    <name type="scientific">Chlamydomonas incerta</name>
    <dbReference type="NCBI Taxonomy" id="51695"/>
    <lineage>
        <taxon>Eukaryota</taxon>
        <taxon>Viridiplantae</taxon>
        <taxon>Chlorophyta</taxon>
        <taxon>core chlorophytes</taxon>
        <taxon>Chlorophyceae</taxon>
        <taxon>CS clade</taxon>
        <taxon>Chlamydomonadales</taxon>
        <taxon>Chlamydomonadaceae</taxon>
        <taxon>Chlamydomonas</taxon>
    </lineage>
</organism>
<dbReference type="SUPFAM" id="SSF52540">
    <property type="entry name" value="P-loop containing nucleoside triphosphate hydrolases"/>
    <property type="match status" value="1"/>
</dbReference>
<dbReference type="OrthoDB" id="5061070at2759"/>
<dbReference type="Pfam" id="PF01031">
    <property type="entry name" value="Dynamin_M"/>
    <property type="match status" value="1"/>
</dbReference>
<evidence type="ECO:0000313" key="5">
    <source>
        <dbReference type="Proteomes" id="UP000650467"/>
    </source>
</evidence>
<evidence type="ECO:0000259" key="3">
    <source>
        <dbReference type="PROSITE" id="PS51388"/>
    </source>
</evidence>
<keyword evidence="5" id="KW-1185">Reference proteome</keyword>
<dbReference type="InterPro" id="IPR000375">
    <property type="entry name" value="Dynamin_stalk"/>
</dbReference>
<sequence length="736" mass="78848">MAGTDYQRASAHLLGIANQLRALGVDSNLKVPTLVIAGDQSSGKSSVVEAIAGVPLPRAEGTCTRCPTEVRMRTHADPAKGGSSGAAPWRCHIKLFRSHDSDSKPLPPSGKPREELLCTVTDKAHISACVTAAQAVLLNPKKVAEGGGGIKLFVPLLGNAQAGGGAPEQSSAVKALGAASEYELQFTANKVVLEIDGAEADLTIIDLPGIIHSHSRPELITMVHDLVKSYLAPPNHIIAMTLQAGLDAETQAIRLWAREVDPEGHRSIGIITKPDRVGEEEDMGWRKLLNLMAGAGGGTRAGATTAAVAPGGSDHLQLGYYVELTKRLMGIADTLQAHAQADVRGAGSLDFYQGLQRHYEAYGEGTIRATPAFLVGTTLISCSALSSSDKGMDSDAGGPVAAAGEMELKDLVADMEDGPEIESAIDAMVAMDDELVQLELSDLKFPERYMTLDEVEGLRKRHLGRELPGFLPYSAMEELLSRFKGQWREQSLACLAAVEQAAHKLAEEVVAQHLDRYPQAKSAVESALYSHVECLVQETVQELEQLLAREDGDVFTLNTSYYRDMQAAFLGRLKRAHLQPKQPGGEAVQRVRTALTELAGHGANFPTFDDAFTAQRTRVDNELLMAASCLAYFKVAFKRMQDAVPMAVRATLLQRLGSRAALEAAVWRELLGGEANALAAAEGDHGRDSRAAKAAVAAALLQEDPHLAARRRHCQALEQKLTAALKLLNTPIAKLH</sequence>
<proteinExistence type="predicted"/>
<gene>
    <name evidence="4" type="ORF">HXX76_011002</name>
</gene>
<dbReference type="Gene3D" id="1.20.120.1240">
    <property type="entry name" value="Dynamin, middle domain"/>
    <property type="match status" value="1"/>
</dbReference>
<dbReference type="GO" id="GO:0005737">
    <property type="term" value="C:cytoplasm"/>
    <property type="evidence" value="ECO:0007669"/>
    <property type="project" value="TreeGrafter"/>
</dbReference>
<dbReference type="InterPro" id="IPR045063">
    <property type="entry name" value="Dynamin_N"/>
</dbReference>
<evidence type="ECO:0000313" key="4">
    <source>
        <dbReference type="EMBL" id="KAG2429232.1"/>
    </source>
</evidence>
<accession>A0A835SL79</accession>
<dbReference type="GO" id="GO:0005525">
    <property type="term" value="F:GTP binding"/>
    <property type="evidence" value="ECO:0007669"/>
    <property type="project" value="InterPro"/>
</dbReference>
<dbReference type="Proteomes" id="UP000650467">
    <property type="component" value="Unassembled WGS sequence"/>
</dbReference>
<dbReference type="AlphaFoldDB" id="A0A835SL79"/>